<keyword evidence="3" id="KW-1185">Reference proteome</keyword>
<comment type="caution">
    <text evidence="2">The sequence shown here is derived from an EMBL/GenBank/DDBJ whole genome shotgun (WGS) entry which is preliminary data.</text>
</comment>
<evidence type="ECO:0000256" key="1">
    <source>
        <dbReference type="SAM" id="MobiDB-lite"/>
    </source>
</evidence>
<gene>
    <name evidence="2" type="ORF">GGR00_000794</name>
</gene>
<protein>
    <submittedName>
        <fullName evidence="2">Uncharacterized protein</fullName>
    </submittedName>
</protein>
<dbReference type="AlphaFoldDB" id="A0A7X0F4S2"/>
<evidence type="ECO:0000313" key="3">
    <source>
        <dbReference type="Proteomes" id="UP000536262"/>
    </source>
</evidence>
<evidence type="ECO:0000313" key="2">
    <source>
        <dbReference type="EMBL" id="MBB6353042.1"/>
    </source>
</evidence>
<dbReference type="Proteomes" id="UP000536262">
    <property type="component" value="Unassembled WGS sequence"/>
</dbReference>
<proteinExistence type="predicted"/>
<dbReference type="EMBL" id="JACHOU010000001">
    <property type="protein sequence ID" value="MBB6353042.1"/>
    <property type="molecule type" value="Genomic_DNA"/>
</dbReference>
<feature type="region of interest" description="Disordered" evidence="1">
    <location>
        <begin position="1"/>
        <end position="26"/>
    </location>
</feature>
<sequence length="103" mass="10912">MIRLHSKNVTHEIPPPLTPPHEGEGNDFITVAVNFVDAWRGATVPQGPPPPCGEGLGVGVSFGAARSARPLIRLPAPSPRHDGEKVDGRYVDAPLSPFFTGRG</sequence>
<reference evidence="2 3" key="1">
    <citation type="submission" date="2020-08" db="EMBL/GenBank/DDBJ databases">
        <title>Genomic Encyclopedia of Type Strains, Phase IV (KMG-IV): sequencing the most valuable type-strain genomes for metagenomic binning, comparative biology and taxonomic classification.</title>
        <authorList>
            <person name="Goeker M."/>
        </authorList>
    </citation>
    <scope>NUCLEOTIDE SEQUENCE [LARGE SCALE GENOMIC DNA]</scope>
    <source>
        <strain evidence="2 3">DSM 7051</strain>
    </source>
</reference>
<organism evidence="2 3">
    <name type="scientific">Aminobacter aganoensis</name>
    <dbReference type="NCBI Taxonomy" id="83264"/>
    <lineage>
        <taxon>Bacteria</taxon>
        <taxon>Pseudomonadati</taxon>
        <taxon>Pseudomonadota</taxon>
        <taxon>Alphaproteobacteria</taxon>
        <taxon>Hyphomicrobiales</taxon>
        <taxon>Phyllobacteriaceae</taxon>
        <taxon>Aminobacter</taxon>
    </lineage>
</organism>
<name>A0A7X0F4S2_9HYPH</name>
<accession>A0A7X0F4S2</accession>